<dbReference type="EMBL" id="CALLCH030000021">
    <property type="protein sequence ID" value="CAI4220186.1"/>
    <property type="molecule type" value="Genomic_DNA"/>
</dbReference>
<keyword evidence="1" id="KW-0732">Signal</keyword>
<gene>
    <name evidence="2" type="ORF">PPNO1_LOCUS9728</name>
</gene>
<dbReference type="Proteomes" id="UP000838763">
    <property type="component" value="Unassembled WGS sequence"/>
</dbReference>
<dbReference type="OrthoDB" id="3552888at2759"/>
<keyword evidence="3" id="KW-1185">Reference proteome</keyword>
<name>A0A9P1HD40_9PEZI</name>
<protein>
    <submittedName>
        <fullName evidence="2">Uncharacterized protein</fullName>
    </submittedName>
</protein>
<accession>A0A9P1HD40</accession>
<reference evidence="2" key="1">
    <citation type="submission" date="2022-11" db="EMBL/GenBank/DDBJ databases">
        <authorList>
            <person name="Scott C."/>
            <person name="Bruce N."/>
        </authorList>
    </citation>
    <scope>NUCLEOTIDE SEQUENCE</scope>
</reference>
<feature type="signal peptide" evidence="1">
    <location>
        <begin position="1"/>
        <end position="17"/>
    </location>
</feature>
<sequence length="74" mass="7857">MKFSIYALVVGAAFAAATPLDMIDEIEASGEIPPLLWTGQIEIGGDNVTLTGSAEEIYNQIVAINPNYDDELGV</sequence>
<proteinExistence type="predicted"/>
<evidence type="ECO:0000313" key="2">
    <source>
        <dbReference type="EMBL" id="CAI4220186.1"/>
    </source>
</evidence>
<feature type="chain" id="PRO_5040516885" evidence="1">
    <location>
        <begin position="18"/>
        <end position="74"/>
    </location>
</feature>
<evidence type="ECO:0000313" key="3">
    <source>
        <dbReference type="Proteomes" id="UP000838763"/>
    </source>
</evidence>
<evidence type="ECO:0000256" key="1">
    <source>
        <dbReference type="SAM" id="SignalP"/>
    </source>
</evidence>
<dbReference type="AlphaFoldDB" id="A0A9P1HD40"/>
<organism evidence="2 3">
    <name type="scientific">Parascedosporium putredinis</name>
    <dbReference type="NCBI Taxonomy" id="1442378"/>
    <lineage>
        <taxon>Eukaryota</taxon>
        <taxon>Fungi</taxon>
        <taxon>Dikarya</taxon>
        <taxon>Ascomycota</taxon>
        <taxon>Pezizomycotina</taxon>
        <taxon>Sordariomycetes</taxon>
        <taxon>Hypocreomycetidae</taxon>
        <taxon>Microascales</taxon>
        <taxon>Microascaceae</taxon>
        <taxon>Parascedosporium</taxon>
    </lineage>
</organism>
<comment type="caution">
    <text evidence="2">The sequence shown here is derived from an EMBL/GenBank/DDBJ whole genome shotgun (WGS) entry which is preliminary data.</text>
</comment>